<sequence>MNIINWEDSLRKGAQPCKSKIRFDLSYVPISHFAKQYFCEQQLDYEYSVGKEISEKEIEGTFIHEEVFAAEEVDLEQIIDSITDSSFYACTLPLHFEINEILFCGTPDGIIFSHGKPIFLIELKTTSSNPYSLYKNQTIQAEAYAFALENMRFDCNNLCIVIISINKLTSMLYGKECINIVTNGIEQLITNNHALNEDSLKIIQEYLPYEAVIHRIELDRSRFLKDITDSSMYWKMERSAKKMGSPYKCNQCTYSEECPRYDKKWSVEENKKLDEEHSKGTSIEEIAKILGKTTASINRQLIRQKYPKHGQIWSERDINRLTKLFSQNKEMSYIADVLGRKPTAIENKLMDLSLIEKTNNYSPAVEEVRKEFPKYLTPWDEGDIVKLVEMFHEKKSIDEISHILERTKYGIIAKLERLGLIKTSAASVKMCDACNSRDNCALNLNKRIYSSSEDGISIDKQNDASLWNEEEVTLMRNKFSEGIDTIELANILRKNQTSIEKELITLGLIDCSLHKTMPEML</sequence>
<dbReference type="EMBL" id="LNGD01000095">
    <property type="protein sequence ID" value="KYC49764.1"/>
    <property type="molecule type" value="Genomic_DNA"/>
</dbReference>
<organism evidence="1 2">
    <name type="scientific">Candidatus Methanofastidiosum methylothiophilum</name>
    <dbReference type="NCBI Taxonomy" id="1705564"/>
    <lineage>
        <taxon>Archaea</taxon>
        <taxon>Methanobacteriati</taxon>
        <taxon>Methanobacteriota</taxon>
        <taxon>Stenosarchaea group</taxon>
        <taxon>Candidatus Methanofastidiosia</taxon>
        <taxon>Candidatus Methanofastidiosales</taxon>
        <taxon>Candidatus Methanofastidiosaceae</taxon>
        <taxon>Candidatus Methanofastidiosum</taxon>
    </lineage>
</organism>
<evidence type="ECO:0008006" key="3">
    <source>
        <dbReference type="Google" id="ProtNLM"/>
    </source>
</evidence>
<proteinExistence type="predicted"/>
<dbReference type="AlphaFoldDB" id="A0A150IYL5"/>
<protein>
    <recommendedName>
        <fullName evidence="3">PD-(D/E)XK nuclease superfamily protein</fullName>
    </recommendedName>
</protein>
<dbReference type="Proteomes" id="UP000075578">
    <property type="component" value="Unassembled WGS sequence"/>
</dbReference>
<dbReference type="InterPro" id="IPR011604">
    <property type="entry name" value="PDDEXK-like_dom_sf"/>
</dbReference>
<evidence type="ECO:0000313" key="1">
    <source>
        <dbReference type="EMBL" id="KYC49764.1"/>
    </source>
</evidence>
<evidence type="ECO:0000313" key="2">
    <source>
        <dbReference type="Proteomes" id="UP000075578"/>
    </source>
</evidence>
<name>A0A150IYL5_9EURY</name>
<gene>
    <name evidence="1" type="ORF">AMQ74_01370</name>
</gene>
<reference evidence="1 2" key="1">
    <citation type="journal article" date="2016" name="ISME J.">
        <title>Chasing the elusive Euryarchaeota class WSA2: genomes reveal a uniquely fastidious methyl-reducing methanogen.</title>
        <authorList>
            <person name="Nobu M.K."/>
            <person name="Narihiro T."/>
            <person name="Kuroda K."/>
            <person name="Mei R."/>
            <person name="Liu W.T."/>
        </authorList>
    </citation>
    <scope>NUCLEOTIDE SEQUENCE [LARGE SCALE GENOMIC DNA]</scope>
    <source>
        <strain evidence="1">U1lsi0528_Bin089</strain>
    </source>
</reference>
<comment type="caution">
    <text evidence="1">The sequence shown here is derived from an EMBL/GenBank/DDBJ whole genome shotgun (WGS) entry which is preliminary data.</text>
</comment>
<dbReference type="Gene3D" id="3.90.320.10">
    <property type="match status" value="1"/>
</dbReference>
<accession>A0A150IYL5</accession>